<accession>A0A380WT43</accession>
<dbReference type="Proteomes" id="UP000255124">
    <property type="component" value="Unassembled WGS sequence"/>
</dbReference>
<evidence type="ECO:0000259" key="3">
    <source>
        <dbReference type="PROSITE" id="PS50206"/>
    </source>
</evidence>
<dbReference type="InterPro" id="IPR050229">
    <property type="entry name" value="GlpE_sulfurtransferase"/>
</dbReference>
<keyword evidence="2" id="KW-0732">Signal</keyword>
<feature type="signal peptide" evidence="2">
    <location>
        <begin position="1"/>
        <end position="19"/>
    </location>
</feature>
<dbReference type="Gene3D" id="3.40.250.10">
    <property type="entry name" value="Rhodanese-like domain"/>
    <property type="match status" value="2"/>
</dbReference>
<dbReference type="PROSITE" id="PS51257">
    <property type="entry name" value="PROKAR_LIPOPROTEIN"/>
    <property type="match status" value="1"/>
</dbReference>
<dbReference type="PROSITE" id="PS50206">
    <property type="entry name" value="RHODANESE_3"/>
    <property type="match status" value="2"/>
</dbReference>
<dbReference type="RefSeq" id="WP_245943485.1">
    <property type="nucleotide sequence ID" value="NZ_CALTZC010000002.1"/>
</dbReference>
<dbReference type="Pfam" id="PF00581">
    <property type="entry name" value="Rhodanese"/>
    <property type="match status" value="2"/>
</dbReference>
<dbReference type="GO" id="GO:0016740">
    <property type="term" value="F:transferase activity"/>
    <property type="evidence" value="ECO:0007669"/>
    <property type="project" value="UniProtKB-KW"/>
</dbReference>
<dbReference type="InterPro" id="IPR001763">
    <property type="entry name" value="Rhodanese-like_dom"/>
</dbReference>
<evidence type="ECO:0000313" key="5">
    <source>
        <dbReference type="Proteomes" id="UP000255124"/>
    </source>
</evidence>
<name>A0A380WT43_9FIRM</name>
<dbReference type="PANTHER" id="PTHR43031:SF18">
    <property type="entry name" value="RHODANESE-RELATED SULFURTRANSFERASES"/>
    <property type="match status" value="1"/>
</dbReference>
<dbReference type="EMBL" id="UFTA01000002">
    <property type="protein sequence ID" value="SUU92116.1"/>
    <property type="molecule type" value="Genomic_DNA"/>
</dbReference>
<feature type="compositionally biased region" description="Basic and acidic residues" evidence="1">
    <location>
        <begin position="77"/>
        <end position="92"/>
    </location>
</feature>
<evidence type="ECO:0000256" key="2">
    <source>
        <dbReference type="SAM" id="SignalP"/>
    </source>
</evidence>
<protein>
    <submittedName>
        <fullName evidence="4">Thiosulfate sulfurtransferase</fullName>
    </submittedName>
</protein>
<keyword evidence="4" id="KW-0808">Transferase</keyword>
<feature type="compositionally biased region" description="Acidic residues" evidence="1">
    <location>
        <begin position="49"/>
        <end position="76"/>
    </location>
</feature>
<dbReference type="AlphaFoldDB" id="A0A380WT43"/>
<proteinExistence type="predicted"/>
<feature type="chain" id="PRO_5038816596" evidence="2">
    <location>
        <begin position="20"/>
        <end position="280"/>
    </location>
</feature>
<feature type="domain" description="Rhodanese" evidence="3">
    <location>
        <begin position="194"/>
        <end position="279"/>
    </location>
</feature>
<organism evidence="4 5">
    <name type="scientific">Anaerococcus octavius</name>
    <dbReference type="NCBI Taxonomy" id="54007"/>
    <lineage>
        <taxon>Bacteria</taxon>
        <taxon>Bacillati</taxon>
        <taxon>Bacillota</taxon>
        <taxon>Tissierellia</taxon>
        <taxon>Tissierellales</taxon>
        <taxon>Peptoniphilaceae</taxon>
        <taxon>Anaerococcus</taxon>
    </lineage>
</organism>
<dbReference type="SUPFAM" id="SSF52821">
    <property type="entry name" value="Rhodanese/Cell cycle control phosphatase"/>
    <property type="match status" value="2"/>
</dbReference>
<feature type="domain" description="Rhodanese" evidence="3">
    <location>
        <begin position="93"/>
        <end position="179"/>
    </location>
</feature>
<evidence type="ECO:0000256" key="1">
    <source>
        <dbReference type="SAM" id="MobiDB-lite"/>
    </source>
</evidence>
<feature type="region of interest" description="Disordered" evidence="1">
    <location>
        <begin position="18"/>
        <end position="92"/>
    </location>
</feature>
<gene>
    <name evidence="4" type="ORF">NCTC9810_00437</name>
</gene>
<dbReference type="InterPro" id="IPR036873">
    <property type="entry name" value="Rhodanese-like_dom_sf"/>
</dbReference>
<evidence type="ECO:0000313" key="4">
    <source>
        <dbReference type="EMBL" id="SUU92116.1"/>
    </source>
</evidence>
<dbReference type="PANTHER" id="PTHR43031">
    <property type="entry name" value="FAD-DEPENDENT OXIDOREDUCTASE"/>
    <property type="match status" value="1"/>
</dbReference>
<reference evidence="4 5" key="1">
    <citation type="submission" date="2018-06" db="EMBL/GenBank/DDBJ databases">
        <authorList>
            <consortium name="Pathogen Informatics"/>
            <person name="Doyle S."/>
        </authorList>
    </citation>
    <scope>NUCLEOTIDE SEQUENCE [LARGE SCALE GENOMIC DNA]</scope>
    <source>
        <strain evidence="4 5">NCTC9810</strain>
    </source>
</reference>
<sequence length="280" mass="31271">MKRSNKLLTLMLIGTFALSACGNDANKTEPENTETTETTDTAETKDDTATDEQTSEEADTEENTDESTDDTADEEIKEMTGEELDKIEEDNKKKENYLVIDVRDEDSYKDGHIKHAISIPATDLEDKLSEIEDWKDKSVVVVADKAEDSKDAYKTLVDNDFTDVYNAEGMEDFEYTTITKAKTVLGDEFKELAESGDYTIVDGRDAKDYDEGHMPGAINVPSDQVDELLPTLPTDKPFLTHCYSGNKSFDIANKLAEDGHEVINAFDGTKEYDGYDLSEK</sequence>
<dbReference type="SMART" id="SM00450">
    <property type="entry name" value="RHOD"/>
    <property type="match status" value="2"/>
</dbReference>
<dbReference type="CDD" id="cd00158">
    <property type="entry name" value="RHOD"/>
    <property type="match status" value="2"/>
</dbReference>